<sequence>MSLDDEATPGATAAEFRLPSATVAEPSHRIARTTVTFYLPDELRNRARAAYRSTSNVEGDRSWSEMVGKALLAEVQRRETLHNGGRAFIGSDAPLPPGRPIGD</sequence>
<dbReference type="RefSeq" id="WP_348789645.1">
    <property type="nucleotide sequence ID" value="NZ_CP157390.1"/>
</dbReference>
<dbReference type="AlphaFoldDB" id="A0AAU7GGC7"/>
<feature type="domain" description="ParB-like C-terminal" evidence="2">
    <location>
        <begin position="46"/>
        <end position="87"/>
    </location>
</feature>
<dbReference type="Pfam" id="PF18064">
    <property type="entry name" value="CB_ParB_C"/>
    <property type="match status" value="1"/>
</dbReference>
<gene>
    <name evidence="3" type="ORF">AAME72_07665</name>
</gene>
<evidence type="ECO:0000313" key="3">
    <source>
        <dbReference type="EMBL" id="XBM49734.1"/>
    </source>
</evidence>
<protein>
    <recommendedName>
        <fullName evidence="2">ParB-like C-terminal domain-containing protein</fullName>
    </recommendedName>
</protein>
<organism evidence="3">
    <name type="scientific">Leifsonia sp. NPDC080035</name>
    <dbReference type="NCBI Taxonomy" id="3143936"/>
    <lineage>
        <taxon>Bacteria</taxon>
        <taxon>Bacillati</taxon>
        <taxon>Actinomycetota</taxon>
        <taxon>Actinomycetes</taxon>
        <taxon>Micrococcales</taxon>
        <taxon>Microbacteriaceae</taxon>
        <taxon>Leifsonia</taxon>
    </lineage>
</organism>
<proteinExistence type="predicted"/>
<evidence type="ECO:0000259" key="2">
    <source>
        <dbReference type="Pfam" id="PF18064"/>
    </source>
</evidence>
<evidence type="ECO:0000256" key="1">
    <source>
        <dbReference type="SAM" id="MobiDB-lite"/>
    </source>
</evidence>
<dbReference type="InterPro" id="IPR040851">
    <property type="entry name" value="ParB-like_C"/>
</dbReference>
<dbReference type="EMBL" id="CP157390">
    <property type="protein sequence ID" value="XBM49734.1"/>
    <property type="molecule type" value="Genomic_DNA"/>
</dbReference>
<dbReference type="Gene3D" id="6.10.180.30">
    <property type="match status" value="1"/>
</dbReference>
<accession>A0AAU7GGC7</accession>
<name>A0AAU7GGC7_9MICO</name>
<feature type="compositionally biased region" description="Pro residues" evidence="1">
    <location>
        <begin position="94"/>
        <end position="103"/>
    </location>
</feature>
<reference evidence="3" key="1">
    <citation type="submission" date="2024-05" db="EMBL/GenBank/DDBJ databases">
        <title>The Natural Products Discovery Center: Release of the First 8490 Sequenced Strains for Exploring Actinobacteria Biosynthetic Diversity.</title>
        <authorList>
            <person name="Kalkreuter E."/>
            <person name="Kautsar S.A."/>
            <person name="Yang D."/>
            <person name="Bader C.D."/>
            <person name="Teijaro C.N."/>
            <person name="Fluegel L."/>
            <person name="Davis C.M."/>
            <person name="Simpson J.R."/>
            <person name="Lauterbach L."/>
            <person name="Steele A.D."/>
            <person name="Gui C."/>
            <person name="Meng S."/>
            <person name="Li G."/>
            <person name="Viehrig K."/>
            <person name="Ye F."/>
            <person name="Su P."/>
            <person name="Kiefer A.F."/>
            <person name="Nichols A."/>
            <person name="Cepeda A.J."/>
            <person name="Yan W."/>
            <person name="Fan B."/>
            <person name="Jiang Y."/>
            <person name="Adhikari A."/>
            <person name="Zheng C.-J."/>
            <person name="Schuster L."/>
            <person name="Cowan T.M."/>
            <person name="Smanski M.J."/>
            <person name="Chevrette M.G."/>
            <person name="de Carvalho L.P.S."/>
            <person name="Shen B."/>
        </authorList>
    </citation>
    <scope>NUCLEOTIDE SEQUENCE</scope>
    <source>
        <strain evidence="3">NPDC080035</strain>
    </source>
</reference>
<feature type="region of interest" description="Disordered" evidence="1">
    <location>
        <begin position="83"/>
        <end position="103"/>
    </location>
</feature>